<reference evidence="2 3" key="1">
    <citation type="journal article" date="2021" name="DNA Res.">
        <title>Genome analysis of Candida subhashii reveals its hybrid nature and dual mitochondrial genome conformations.</title>
        <authorList>
            <person name="Mixao V."/>
            <person name="Hegedusova E."/>
            <person name="Saus E."/>
            <person name="Pryszcz L.P."/>
            <person name="Cillingova A."/>
            <person name="Nosek J."/>
            <person name="Gabaldon T."/>
        </authorList>
    </citation>
    <scope>NUCLEOTIDE SEQUENCE [LARGE SCALE GENOMIC DNA]</scope>
    <source>
        <strain evidence="2 3">CBS 10753</strain>
    </source>
</reference>
<keyword evidence="3" id="KW-1185">Reference proteome</keyword>
<evidence type="ECO:0000313" key="2">
    <source>
        <dbReference type="EMBL" id="KAG7661651.1"/>
    </source>
</evidence>
<comment type="caution">
    <text evidence="2">The sequence shown here is derived from an EMBL/GenBank/DDBJ whole genome shotgun (WGS) entry which is preliminary data.</text>
</comment>
<dbReference type="GeneID" id="73471604"/>
<name>A0A8J5UK46_9ASCO</name>
<accession>A0A8J5UK46</accession>
<proteinExistence type="predicted"/>
<protein>
    <submittedName>
        <fullName evidence="2">Uncharacterized protein</fullName>
    </submittedName>
</protein>
<dbReference type="AlphaFoldDB" id="A0A8J5UK46"/>
<evidence type="ECO:0000313" key="3">
    <source>
        <dbReference type="Proteomes" id="UP000694255"/>
    </source>
</evidence>
<organism evidence="2 3">
    <name type="scientific">[Candida] subhashii</name>
    <dbReference type="NCBI Taxonomy" id="561895"/>
    <lineage>
        <taxon>Eukaryota</taxon>
        <taxon>Fungi</taxon>
        <taxon>Dikarya</taxon>
        <taxon>Ascomycota</taxon>
        <taxon>Saccharomycotina</taxon>
        <taxon>Pichiomycetes</taxon>
        <taxon>Debaryomycetaceae</taxon>
        <taxon>Spathaspora</taxon>
    </lineage>
</organism>
<sequence length="73" mass="8172">MRLRSTTLVVMEQKSQANIADTYKQLNEAEKQATNLEKMLDEFEAKLEAILQEAEHINDPPAEDAAKVNGKGN</sequence>
<dbReference type="EMBL" id="JAGSYN010000215">
    <property type="protein sequence ID" value="KAG7661651.1"/>
    <property type="molecule type" value="Genomic_DNA"/>
</dbReference>
<dbReference type="Proteomes" id="UP000694255">
    <property type="component" value="Unassembled WGS sequence"/>
</dbReference>
<dbReference type="RefSeq" id="XP_049261884.1">
    <property type="nucleotide sequence ID" value="XM_049408803.1"/>
</dbReference>
<gene>
    <name evidence="2" type="ORF">J8A68_004804</name>
</gene>
<feature type="coiled-coil region" evidence="1">
    <location>
        <begin position="12"/>
        <end position="53"/>
    </location>
</feature>
<keyword evidence="1" id="KW-0175">Coiled coil</keyword>
<dbReference type="OrthoDB" id="5398685at2759"/>
<evidence type="ECO:0000256" key="1">
    <source>
        <dbReference type="SAM" id="Coils"/>
    </source>
</evidence>